<keyword evidence="1" id="KW-0812">Transmembrane</keyword>
<keyword evidence="1" id="KW-1133">Transmembrane helix</keyword>
<reference evidence="2 3" key="1">
    <citation type="submission" date="2013-10" db="EMBL/GenBank/DDBJ databases">
        <authorList>
            <person name="Ichikawa N."/>
            <person name="Kimura A."/>
            <person name="Ohji S."/>
            <person name="Hosoyama A."/>
            <person name="Fujita N."/>
        </authorList>
    </citation>
    <scope>NUCLEOTIDE SEQUENCE [LARGE SCALE GENOMIC DNA]</scope>
    <source>
        <strain evidence="2 3">NBRC 102217</strain>
    </source>
</reference>
<comment type="caution">
    <text evidence="2">The sequence shown here is derived from an EMBL/GenBank/DDBJ whole genome shotgun (WGS) entry which is preliminary data.</text>
</comment>
<evidence type="ECO:0000256" key="1">
    <source>
        <dbReference type="SAM" id="Phobius"/>
    </source>
</evidence>
<organism evidence="2 3">
    <name type="scientific">Vibrio halioticoli NBRC 102217</name>
    <dbReference type="NCBI Taxonomy" id="1219072"/>
    <lineage>
        <taxon>Bacteria</taxon>
        <taxon>Pseudomonadati</taxon>
        <taxon>Pseudomonadota</taxon>
        <taxon>Gammaproteobacteria</taxon>
        <taxon>Vibrionales</taxon>
        <taxon>Vibrionaceae</taxon>
        <taxon>Vibrio</taxon>
    </lineage>
</organism>
<name>V5FJM7_9VIBR</name>
<feature type="transmembrane region" description="Helical" evidence="1">
    <location>
        <begin position="16"/>
        <end position="36"/>
    </location>
</feature>
<dbReference type="RefSeq" id="WP_023404310.1">
    <property type="nucleotide sequence ID" value="NZ_BAUJ01000030.1"/>
</dbReference>
<dbReference type="AlphaFoldDB" id="V5FJM7"/>
<gene>
    <name evidence="2" type="ORF">VHA01S_030_00310</name>
</gene>
<sequence>MNEVITLGEYRFSKDLLIAIIIFFLVITIVLAKFYYSDSNVLFRENNKSNQSRGDEGDMEILPNQPSLQVQNEKSNNDYLKLAFCPNECAVINAETQEVIAKFHAGSQNCRLMTYLFRHPNKTHDEYDIAFKVNPTKPESFYIRKAICNLKLDKDLRSKMFTIHGAKKVTLNTLIPIPADVA</sequence>
<proteinExistence type="predicted"/>
<reference evidence="2 3" key="2">
    <citation type="submission" date="2013-11" db="EMBL/GenBank/DDBJ databases">
        <title>Whole genome shotgun sequence of Vibrio halioticoli NBRC 102217.</title>
        <authorList>
            <person name="Isaki S."/>
            <person name="Kimura A."/>
            <person name="Ohji S."/>
            <person name="Hosoyama A."/>
            <person name="Fujita N."/>
            <person name="Hashimoto M."/>
            <person name="Hosoyama Y."/>
            <person name="Yamazoe A."/>
        </authorList>
    </citation>
    <scope>NUCLEOTIDE SEQUENCE [LARGE SCALE GENOMIC DNA]</scope>
    <source>
        <strain evidence="2 3">NBRC 102217</strain>
    </source>
</reference>
<dbReference type="EMBL" id="BAUJ01000030">
    <property type="protein sequence ID" value="GAD89956.1"/>
    <property type="molecule type" value="Genomic_DNA"/>
</dbReference>
<keyword evidence="1" id="KW-0472">Membrane</keyword>
<evidence type="ECO:0000313" key="2">
    <source>
        <dbReference type="EMBL" id="GAD89956.1"/>
    </source>
</evidence>
<evidence type="ECO:0000313" key="3">
    <source>
        <dbReference type="Proteomes" id="UP000017800"/>
    </source>
</evidence>
<dbReference type="Proteomes" id="UP000017800">
    <property type="component" value="Unassembled WGS sequence"/>
</dbReference>
<dbReference type="OrthoDB" id="10006300at2"/>
<protein>
    <submittedName>
        <fullName evidence="2">Uncharacterized protein</fullName>
    </submittedName>
</protein>
<accession>V5FJM7</accession>
<keyword evidence="3" id="KW-1185">Reference proteome</keyword>